<evidence type="ECO:0000313" key="2">
    <source>
        <dbReference type="Proteomes" id="UP000297245"/>
    </source>
</evidence>
<accession>A0A4S8MVT0</accession>
<keyword evidence="2" id="KW-1185">Reference proteome</keyword>
<protein>
    <submittedName>
        <fullName evidence="1">Uncharacterized protein</fullName>
    </submittedName>
</protein>
<dbReference type="Proteomes" id="UP000297245">
    <property type="component" value="Unassembled WGS sequence"/>
</dbReference>
<sequence length="73" mass="8754">MSRSNSVKANLFGYFRAHNVCSIALKNHVVYSGGFDHHLRGWRIRRLGFMRVCRELREEFGKRMEERREVIRS</sequence>
<proteinExistence type="predicted"/>
<evidence type="ECO:0000313" key="1">
    <source>
        <dbReference type="EMBL" id="THV07121.1"/>
    </source>
</evidence>
<organism evidence="1 2">
    <name type="scientific">Dendrothele bispora (strain CBS 962.96)</name>
    <dbReference type="NCBI Taxonomy" id="1314807"/>
    <lineage>
        <taxon>Eukaryota</taxon>
        <taxon>Fungi</taxon>
        <taxon>Dikarya</taxon>
        <taxon>Basidiomycota</taxon>
        <taxon>Agaricomycotina</taxon>
        <taxon>Agaricomycetes</taxon>
        <taxon>Agaricomycetidae</taxon>
        <taxon>Agaricales</taxon>
        <taxon>Agaricales incertae sedis</taxon>
        <taxon>Dendrothele</taxon>
    </lineage>
</organism>
<dbReference type="AlphaFoldDB" id="A0A4S8MVT0"/>
<name>A0A4S8MVT0_DENBC</name>
<gene>
    <name evidence="1" type="ORF">K435DRAFT_381932</name>
</gene>
<reference evidence="1 2" key="1">
    <citation type="journal article" date="2019" name="Nat. Ecol. Evol.">
        <title>Megaphylogeny resolves global patterns of mushroom evolution.</title>
        <authorList>
            <person name="Varga T."/>
            <person name="Krizsan K."/>
            <person name="Foldi C."/>
            <person name="Dima B."/>
            <person name="Sanchez-Garcia M."/>
            <person name="Sanchez-Ramirez S."/>
            <person name="Szollosi G.J."/>
            <person name="Szarkandi J.G."/>
            <person name="Papp V."/>
            <person name="Albert L."/>
            <person name="Andreopoulos W."/>
            <person name="Angelini C."/>
            <person name="Antonin V."/>
            <person name="Barry K.W."/>
            <person name="Bougher N.L."/>
            <person name="Buchanan P."/>
            <person name="Buyck B."/>
            <person name="Bense V."/>
            <person name="Catcheside P."/>
            <person name="Chovatia M."/>
            <person name="Cooper J."/>
            <person name="Damon W."/>
            <person name="Desjardin D."/>
            <person name="Finy P."/>
            <person name="Geml J."/>
            <person name="Haridas S."/>
            <person name="Hughes K."/>
            <person name="Justo A."/>
            <person name="Karasinski D."/>
            <person name="Kautmanova I."/>
            <person name="Kiss B."/>
            <person name="Kocsube S."/>
            <person name="Kotiranta H."/>
            <person name="LaButti K.M."/>
            <person name="Lechner B.E."/>
            <person name="Liimatainen K."/>
            <person name="Lipzen A."/>
            <person name="Lukacs Z."/>
            <person name="Mihaltcheva S."/>
            <person name="Morgado L.N."/>
            <person name="Niskanen T."/>
            <person name="Noordeloos M.E."/>
            <person name="Ohm R.A."/>
            <person name="Ortiz-Santana B."/>
            <person name="Ovrebo C."/>
            <person name="Racz N."/>
            <person name="Riley R."/>
            <person name="Savchenko A."/>
            <person name="Shiryaev A."/>
            <person name="Soop K."/>
            <person name="Spirin V."/>
            <person name="Szebenyi C."/>
            <person name="Tomsovsky M."/>
            <person name="Tulloss R.E."/>
            <person name="Uehling J."/>
            <person name="Grigoriev I.V."/>
            <person name="Vagvolgyi C."/>
            <person name="Papp T."/>
            <person name="Martin F.M."/>
            <person name="Miettinen O."/>
            <person name="Hibbett D.S."/>
            <person name="Nagy L.G."/>
        </authorList>
    </citation>
    <scope>NUCLEOTIDE SEQUENCE [LARGE SCALE GENOMIC DNA]</scope>
    <source>
        <strain evidence="1 2">CBS 962.96</strain>
    </source>
</reference>
<dbReference type="EMBL" id="ML179039">
    <property type="protein sequence ID" value="THV07121.1"/>
    <property type="molecule type" value="Genomic_DNA"/>
</dbReference>